<protein>
    <submittedName>
        <fullName evidence="3">Amidase</fullName>
    </submittedName>
</protein>
<evidence type="ECO:0000313" key="4">
    <source>
        <dbReference type="Proteomes" id="UP001595462"/>
    </source>
</evidence>
<dbReference type="Proteomes" id="UP001595462">
    <property type="component" value="Unassembled WGS sequence"/>
</dbReference>
<dbReference type="RefSeq" id="WP_380689512.1">
    <property type="nucleotide sequence ID" value="NZ_JBHRSS010000004.1"/>
</dbReference>
<comment type="caution">
    <text evidence="3">The sequence shown here is derived from an EMBL/GenBank/DDBJ whole genome shotgun (WGS) entry which is preliminary data.</text>
</comment>
<dbReference type="EMBL" id="JBHRSS010000004">
    <property type="protein sequence ID" value="MFC3104406.1"/>
    <property type="molecule type" value="Genomic_DNA"/>
</dbReference>
<feature type="domain" description="Amidase" evidence="2">
    <location>
        <begin position="25"/>
        <end position="446"/>
    </location>
</feature>
<keyword evidence="4" id="KW-1185">Reference proteome</keyword>
<dbReference type="Pfam" id="PF01425">
    <property type="entry name" value="Amidase"/>
    <property type="match status" value="1"/>
</dbReference>
<gene>
    <name evidence="3" type="ORF">ACFOSU_10950</name>
</gene>
<dbReference type="PROSITE" id="PS00571">
    <property type="entry name" value="AMIDASES"/>
    <property type="match status" value="1"/>
</dbReference>
<sequence>MDFRDTTIEELAGAIRKGERSAEQVMQSTLANIARQNPALNAFIAFVDPDRALEQARAIDARVARGYDPGALAGVPVGVKDLEDVEGLRTTRGSLLFADAVPAADDSIAVRRLRAAGAVVVGKTNTPEFGCKGSTDNLLFGATLNPRNTDYSPGGSSGGSAAALAAGLVPLATGSDGGGSIRIPAAACGFSGFKSSPGVVPQGGRDAPGPGILGVRGPMARTLRDTVIAFDVMKGDDATDIFAMPDNRTPWLPGYDARRLPERVIWAPTLGFAEIDAGVLAVCEAAVAQLRAAGVTVVERDDVLDEHPMSHWWTMWTASMARTLGDKVGTADWERIDPPLRSMVETGLKVTGTDYARALDACHRYNYQLEQAFSDAPFILSPTCAGRTPRSQADGVVNGRSTPAWVEMTFGINMSRNPAASVHAGLNDDGLPVGLQIIGRQRRDLDTLYAAGSIERQLGGPGRC</sequence>
<organism evidence="3 4">
    <name type="scientific">Salinisphaera aquimarina</name>
    <dbReference type="NCBI Taxonomy" id="2094031"/>
    <lineage>
        <taxon>Bacteria</taxon>
        <taxon>Pseudomonadati</taxon>
        <taxon>Pseudomonadota</taxon>
        <taxon>Gammaproteobacteria</taxon>
        <taxon>Salinisphaerales</taxon>
        <taxon>Salinisphaeraceae</taxon>
        <taxon>Salinisphaera</taxon>
    </lineage>
</organism>
<dbReference type="InterPro" id="IPR000120">
    <property type="entry name" value="Amidase"/>
</dbReference>
<dbReference type="PANTHER" id="PTHR11895">
    <property type="entry name" value="TRANSAMIDASE"/>
    <property type="match status" value="1"/>
</dbReference>
<dbReference type="InterPro" id="IPR023631">
    <property type="entry name" value="Amidase_dom"/>
</dbReference>
<proteinExistence type="inferred from homology"/>
<reference evidence="4" key="1">
    <citation type="journal article" date="2019" name="Int. J. Syst. Evol. Microbiol.">
        <title>The Global Catalogue of Microorganisms (GCM) 10K type strain sequencing project: providing services to taxonomists for standard genome sequencing and annotation.</title>
        <authorList>
            <consortium name="The Broad Institute Genomics Platform"/>
            <consortium name="The Broad Institute Genome Sequencing Center for Infectious Disease"/>
            <person name="Wu L."/>
            <person name="Ma J."/>
        </authorList>
    </citation>
    <scope>NUCLEOTIDE SEQUENCE [LARGE SCALE GENOMIC DNA]</scope>
    <source>
        <strain evidence="4">KCTC 52640</strain>
    </source>
</reference>
<dbReference type="SUPFAM" id="SSF75304">
    <property type="entry name" value="Amidase signature (AS) enzymes"/>
    <property type="match status" value="1"/>
</dbReference>
<evidence type="ECO:0000259" key="2">
    <source>
        <dbReference type="Pfam" id="PF01425"/>
    </source>
</evidence>
<dbReference type="InterPro" id="IPR036928">
    <property type="entry name" value="AS_sf"/>
</dbReference>
<evidence type="ECO:0000256" key="1">
    <source>
        <dbReference type="ARBA" id="ARBA00009199"/>
    </source>
</evidence>
<dbReference type="PANTHER" id="PTHR11895:SF7">
    <property type="entry name" value="GLUTAMYL-TRNA(GLN) AMIDOTRANSFERASE SUBUNIT A, MITOCHONDRIAL"/>
    <property type="match status" value="1"/>
</dbReference>
<accession>A0ABV7ER91</accession>
<evidence type="ECO:0000313" key="3">
    <source>
        <dbReference type="EMBL" id="MFC3104406.1"/>
    </source>
</evidence>
<dbReference type="InterPro" id="IPR020556">
    <property type="entry name" value="Amidase_CS"/>
</dbReference>
<comment type="similarity">
    <text evidence="1">Belongs to the amidase family.</text>
</comment>
<dbReference type="Gene3D" id="3.90.1300.10">
    <property type="entry name" value="Amidase signature (AS) domain"/>
    <property type="match status" value="1"/>
</dbReference>
<name>A0ABV7ER91_9GAMM</name>